<dbReference type="AlphaFoldDB" id="A0A6P1VT45"/>
<dbReference type="Proteomes" id="UP000464577">
    <property type="component" value="Chromosome"/>
</dbReference>
<keyword evidence="2" id="KW-1185">Reference proteome</keyword>
<sequence length="264" mass="29931">MISLDRYKQLLALTNFQYEQARQLISDFTDQGILLALPATVDKPEHSFLESKATYQFRNELYGALQFRQYSLAIDLEYQVTAMLGELNLTADNFQEVRALFGRILLETKPFVKRLYANWGVDESAYRAPDFNLVLLWYSRIVLNGWAIPASLWPAQEMVTSEGYEAASLPATGSLDDQKSTDVSWDSIIELQTTQRVNPNLQAEIDFLALTQNDTDAIGDEVTSEIDLDKPSQSDQFIAMFKDHFPTDRQADRFAIPNPPVAEG</sequence>
<proteinExistence type="predicted"/>
<dbReference type="KEGG" id="senf:GJR95_11490"/>
<name>A0A6P1VT45_9BACT</name>
<reference evidence="1 2" key="1">
    <citation type="submission" date="2019-11" db="EMBL/GenBank/DDBJ databases">
        <title>Spirosoma endbachense sp. nov., isolated from a natural salt meadow.</title>
        <authorList>
            <person name="Rojas J."/>
            <person name="Ambika Manirajan B."/>
            <person name="Ratering S."/>
            <person name="Suarez C."/>
            <person name="Geissler-Plaum R."/>
            <person name="Schnell S."/>
        </authorList>
    </citation>
    <scope>NUCLEOTIDE SEQUENCE [LARGE SCALE GENOMIC DNA]</scope>
    <source>
        <strain evidence="1 2">I-24</strain>
    </source>
</reference>
<evidence type="ECO:0000313" key="2">
    <source>
        <dbReference type="Proteomes" id="UP000464577"/>
    </source>
</evidence>
<gene>
    <name evidence="1" type="ORF">GJR95_11490</name>
</gene>
<accession>A0A6P1VT45</accession>
<dbReference type="EMBL" id="CP045997">
    <property type="protein sequence ID" value="QHV95588.1"/>
    <property type="molecule type" value="Genomic_DNA"/>
</dbReference>
<organism evidence="1 2">
    <name type="scientific">Spirosoma endbachense</name>
    <dbReference type="NCBI Taxonomy" id="2666025"/>
    <lineage>
        <taxon>Bacteria</taxon>
        <taxon>Pseudomonadati</taxon>
        <taxon>Bacteroidota</taxon>
        <taxon>Cytophagia</taxon>
        <taxon>Cytophagales</taxon>
        <taxon>Cytophagaceae</taxon>
        <taxon>Spirosoma</taxon>
    </lineage>
</organism>
<dbReference type="RefSeq" id="WP_162385997.1">
    <property type="nucleotide sequence ID" value="NZ_CP045997.1"/>
</dbReference>
<evidence type="ECO:0000313" key="1">
    <source>
        <dbReference type="EMBL" id="QHV95588.1"/>
    </source>
</evidence>
<protein>
    <submittedName>
        <fullName evidence="1">Uncharacterized protein</fullName>
    </submittedName>
</protein>